<gene>
    <name evidence="1" type="ORF">WIS52_02580</name>
</gene>
<name>A0ABV1K4H8_9PSEU</name>
<evidence type="ECO:0000313" key="1">
    <source>
        <dbReference type="EMBL" id="MEQ3549346.1"/>
    </source>
</evidence>
<dbReference type="Proteomes" id="UP001494902">
    <property type="component" value="Unassembled WGS sequence"/>
</dbReference>
<keyword evidence="2" id="KW-1185">Reference proteome</keyword>
<evidence type="ECO:0008006" key="3">
    <source>
        <dbReference type="Google" id="ProtNLM"/>
    </source>
</evidence>
<accession>A0ABV1K4H8</accession>
<dbReference type="EMBL" id="JBEDNQ010000001">
    <property type="protein sequence ID" value="MEQ3549346.1"/>
    <property type="molecule type" value="Genomic_DNA"/>
</dbReference>
<reference evidence="1 2" key="1">
    <citation type="submission" date="2024-03" db="EMBL/GenBank/DDBJ databases">
        <title>Draft genome sequence of Pseudonocardia nematodicida JCM 31783.</title>
        <authorList>
            <person name="Butdee W."/>
            <person name="Duangmal K."/>
        </authorList>
    </citation>
    <scope>NUCLEOTIDE SEQUENCE [LARGE SCALE GENOMIC DNA]</scope>
    <source>
        <strain evidence="1 2">JCM 31783</strain>
    </source>
</reference>
<organism evidence="1 2">
    <name type="scientific">Pseudonocardia nematodicida</name>
    <dbReference type="NCBI Taxonomy" id="1206997"/>
    <lineage>
        <taxon>Bacteria</taxon>
        <taxon>Bacillati</taxon>
        <taxon>Actinomycetota</taxon>
        <taxon>Actinomycetes</taxon>
        <taxon>Pseudonocardiales</taxon>
        <taxon>Pseudonocardiaceae</taxon>
        <taxon>Pseudonocardia</taxon>
    </lineage>
</organism>
<sequence length="60" mass="6644">MDLLCERCYAPVDPDSDRFYRLAHLYGADHDGTVHWRNAVVHTVPCAAAGSAHDPHDRAA</sequence>
<protein>
    <recommendedName>
        <fullName evidence="3">C2H2-type domain-containing protein</fullName>
    </recommendedName>
</protein>
<comment type="caution">
    <text evidence="1">The sequence shown here is derived from an EMBL/GenBank/DDBJ whole genome shotgun (WGS) entry which is preliminary data.</text>
</comment>
<evidence type="ECO:0000313" key="2">
    <source>
        <dbReference type="Proteomes" id="UP001494902"/>
    </source>
</evidence>
<dbReference type="RefSeq" id="WP_349296425.1">
    <property type="nucleotide sequence ID" value="NZ_JBEDNQ010000001.1"/>
</dbReference>
<proteinExistence type="predicted"/>